<dbReference type="InterPro" id="IPR005650">
    <property type="entry name" value="BlaI_family"/>
</dbReference>
<dbReference type="Gene3D" id="1.10.4040.10">
    <property type="entry name" value="Penicillinase repressor domain"/>
    <property type="match status" value="1"/>
</dbReference>
<dbReference type="GO" id="GO:0045892">
    <property type="term" value="P:negative regulation of DNA-templated transcription"/>
    <property type="evidence" value="ECO:0007669"/>
    <property type="project" value="InterPro"/>
</dbReference>
<keyword evidence="4" id="KW-0804">Transcription</keyword>
<reference evidence="5" key="1">
    <citation type="journal article" date="2021" name="PeerJ">
        <title>Extensive microbial diversity within the chicken gut microbiome revealed by metagenomics and culture.</title>
        <authorList>
            <person name="Gilroy R."/>
            <person name="Ravi A."/>
            <person name="Getino M."/>
            <person name="Pursley I."/>
            <person name="Horton D.L."/>
            <person name="Alikhan N.F."/>
            <person name="Baker D."/>
            <person name="Gharbi K."/>
            <person name="Hall N."/>
            <person name="Watson M."/>
            <person name="Adriaenssens E.M."/>
            <person name="Foster-Nyarko E."/>
            <person name="Jarju S."/>
            <person name="Secka A."/>
            <person name="Antonio M."/>
            <person name="Oren A."/>
            <person name="Chaudhuri R.R."/>
            <person name="La Ragione R."/>
            <person name="Hildebrand F."/>
            <person name="Pallen M.J."/>
        </authorList>
    </citation>
    <scope>NUCLEOTIDE SEQUENCE</scope>
    <source>
        <strain evidence="5">CHK186-1790</strain>
    </source>
</reference>
<accession>A0A9D2NY66</accession>
<dbReference type="AlphaFoldDB" id="A0A9D2NY66"/>
<comment type="caution">
    <text evidence="5">The sequence shown here is derived from an EMBL/GenBank/DDBJ whole genome shotgun (WGS) entry which is preliminary data.</text>
</comment>
<dbReference type="PIRSF" id="PIRSF019455">
    <property type="entry name" value="CopR_AtkY"/>
    <property type="match status" value="1"/>
</dbReference>
<dbReference type="GO" id="GO:0003677">
    <property type="term" value="F:DNA binding"/>
    <property type="evidence" value="ECO:0007669"/>
    <property type="project" value="UniProtKB-KW"/>
</dbReference>
<proteinExistence type="inferred from homology"/>
<dbReference type="InterPro" id="IPR036388">
    <property type="entry name" value="WH-like_DNA-bd_sf"/>
</dbReference>
<gene>
    <name evidence="5" type="ORF">H9701_01005</name>
</gene>
<protein>
    <submittedName>
        <fullName evidence="5">BlaI/MecI/CopY family transcriptional regulator</fullName>
    </submittedName>
</protein>
<evidence type="ECO:0000313" key="5">
    <source>
        <dbReference type="EMBL" id="HJC40117.1"/>
    </source>
</evidence>
<name>A0A9D2NY66_9FIRM</name>
<dbReference type="Gene3D" id="1.10.10.10">
    <property type="entry name" value="Winged helix-like DNA-binding domain superfamily/Winged helix DNA-binding domain"/>
    <property type="match status" value="1"/>
</dbReference>
<comment type="similarity">
    <text evidence="1">Belongs to the BlaI transcriptional regulatory family.</text>
</comment>
<dbReference type="InterPro" id="IPR036390">
    <property type="entry name" value="WH_DNA-bd_sf"/>
</dbReference>
<evidence type="ECO:0000256" key="2">
    <source>
        <dbReference type="ARBA" id="ARBA00023015"/>
    </source>
</evidence>
<reference evidence="5" key="2">
    <citation type="submission" date="2021-04" db="EMBL/GenBank/DDBJ databases">
        <authorList>
            <person name="Gilroy R."/>
        </authorList>
    </citation>
    <scope>NUCLEOTIDE SEQUENCE</scope>
    <source>
        <strain evidence="5">CHK186-1790</strain>
    </source>
</reference>
<evidence type="ECO:0000256" key="4">
    <source>
        <dbReference type="ARBA" id="ARBA00023163"/>
    </source>
</evidence>
<dbReference type="Proteomes" id="UP000823882">
    <property type="component" value="Unassembled WGS sequence"/>
</dbReference>
<evidence type="ECO:0000256" key="3">
    <source>
        <dbReference type="ARBA" id="ARBA00023125"/>
    </source>
</evidence>
<organism evidence="5 6">
    <name type="scientific">Candidatus Intestinimonas pullistercoris</name>
    <dbReference type="NCBI Taxonomy" id="2838623"/>
    <lineage>
        <taxon>Bacteria</taxon>
        <taxon>Bacillati</taxon>
        <taxon>Bacillota</taxon>
        <taxon>Clostridia</taxon>
        <taxon>Eubacteriales</taxon>
        <taxon>Intestinimonas</taxon>
    </lineage>
</organism>
<sequence>MGTHGRLPESELDIMLVIWSKGGGVTAPAILEALERPLTASALHSYLKRLEEKGFLSCQKEGKTNRYTPLVSRAEYQHSEGRSILDKLYGGSLSRFAAALYDGGPVEREELQALQELLDSLREGGS</sequence>
<keyword evidence="2" id="KW-0805">Transcription regulation</keyword>
<evidence type="ECO:0000256" key="1">
    <source>
        <dbReference type="ARBA" id="ARBA00011046"/>
    </source>
</evidence>
<keyword evidence="3" id="KW-0238">DNA-binding</keyword>
<dbReference type="SUPFAM" id="SSF46785">
    <property type="entry name" value="Winged helix' DNA-binding domain"/>
    <property type="match status" value="1"/>
</dbReference>
<dbReference type="EMBL" id="DWWJ01000017">
    <property type="protein sequence ID" value="HJC40117.1"/>
    <property type="molecule type" value="Genomic_DNA"/>
</dbReference>
<dbReference type="Pfam" id="PF03965">
    <property type="entry name" value="Penicillinase_R"/>
    <property type="match status" value="1"/>
</dbReference>
<evidence type="ECO:0000313" key="6">
    <source>
        <dbReference type="Proteomes" id="UP000823882"/>
    </source>
</evidence>